<dbReference type="Proteomes" id="UP000595140">
    <property type="component" value="Unassembled WGS sequence"/>
</dbReference>
<protein>
    <submittedName>
        <fullName evidence="2">Uncharacterized protein</fullName>
    </submittedName>
</protein>
<proteinExistence type="predicted"/>
<gene>
    <name evidence="2" type="ORF">CCAM_LOCUS21310</name>
</gene>
<sequence length="83" mass="9409">MEIYRQKRSNIFEDLTSSSLSSSPRAQNESAVHLSVRPDPSPVSSPSHRHWTKREISGQWTLLVDRLGSINHKCKYGVTPVFS</sequence>
<evidence type="ECO:0000313" key="2">
    <source>
        <dbReference type="EMBL" id="VFQ79534.1"/>
    </source>
</evidence>
<keyword evidence="3" id="KW-1185">Reference proteome</keyword>
<feature type="region of interest" description="Disordered" evidence="1">
    <location>
        <begin position="16"/>
        <end position="50"/>
    </location>
</feature>
<evidence type="ECO:0000313" key="3">
    <source>
        <dbReference type="Proteomes" id="UP000595140"/>
    </source>
</evidence>
<reference evidence="2 3" key="1">
    <citation type="submission" date="2018-04" db="EMBL/GenBank/DDBJ databases">
        <authorList>
            <person name="Vogel A."/>
        </authorList>
    </citation>
    <scope>NUCLEOTIDE SEQUENCE [LARGE SCALE GENOMIC DNA]</scope>
</reference>
<dbReference type="EMBL" id="OOIL02001979">
    <property type="protein sequence ID" value="VFQ79534.1"/>
    <property type="molecule type" value="Genomic_DNA"/>
</dbReference>
<dbReference type="AlphaFoldDB" id="A0A484LT97"/>
<accession>A0A484LT97</accession>
<evidence type="ECO:0000256" key="1">
    <source>
        <dbReference type="SAM" id="MobiDB-lite"/>
    </source>
</evidence>
<organism evidence="2 3">
    <name type="scientific">Cuscuta campestris</name>
    <dbReference type="NCBI Taxonomy" id="132261"/>
    <lineage>
        <taxon>Eukaryota</taxon>
        <taxon>Viridiplantae</taxon>
        <taxon>Streptophyta</taxon>
        <taxon>Embryophyta</taxon>
        <taxon>Tracheophyta</taxon>
        <taxon>Spermatophyta</taxon>
        <taxon>Magnoliopsida</taxon>
        <taxon>eudicotyledons</taxon>
        <taxon>Gunneridae</taxon>
        <taxon>Pentapetalae</taxon>
        <taxon>asterids</taxon>
        <taxon>lamiids</taxon>
        <taxon>Solanales</taxon>
        <taxon>Convolvulaceae</taxon>
        <taxon>Cuscuteae</taxon>
        <taxon>Cuscuta</taxon>
        <taxon>Cuscuta subgen. Grammica</taxon>
        <taxon>Cuscuta sect. Cleistogrammica</taxon>
    </lineage>
</organism>
<name>A0A484LT97_9ASTE</name>
<feature type="compositionally biased region" description="Low complexity" evidence="1">
    <location>
        <begin position="35"/>
        <end position="46"/>
    </location>
</feature>